<gene>
    <name evidence="5" type="ORF">ACHAXA_006207</name>
</gene>
<reference evidence="5 6" key="1">
    <citation type="submission" date="2024-10" db="EMBL/GenBank/DDBJ databases">
        <title>Updated reference genomes for cyclostephanoid diatoms.</title>
        <authorList>
            <person name="Roberts W.R."/>
            <person name="Alverson A.J."/>
        </authorList>
    </citation>
    <scope>NUCLEOTIDE SEQUENCE [LARGE SCALE GENOMIC DNA]</scope>
    <source>
        <strain evidence="5 6">AJA228-03</strain>
    </source>
</reference>
<proteinExistence type="inferred from homology"/>
<dbReference type="InterPro" id="IPR006598">
    <property type="entry name" value="CAP10"/>
</dbReference>
<keyword evidence="3" id="KW-0732">Signal</keyword>
<protein>
    <recommendedName>
        <fullName evidence="4">Glycosyl transferase CAP10 domain-containing protein</fullName>
    </recommendedName>
</protein>
<keyword evidence="6" id="KW-1185">Reference proteome</keyword>
<dbReference type="SMART" id="SM00672">
    <property type="entry name" value="CAP10"/>
    <property type="match status" value="1"/>
</dbReference>
<dbReference type="PANTHER" id="PTHR12203">
    <property type="entry name" value="KDEL LYS-ASP-GLU-LEU CONTAINING - RELATED"/>
    <property type="match status" value="1"/>
</dbReference>
<feature type="domain" description="Glycosyl transferase CAP10" evidence="4">
    <location>
        <begin position="226"/>
        <end position="455"/>
    </location>
</feature>
<organism evidence="5 6">
    <name type="scientific">Cyclostephanos tholiformis</name>
    <dbReference type="NCBI Taxonomy" id="382380"/>
    <lineage>
        <taxon>Eukaryota</taxon>
        <taxon>Sar</taxon>
        <taxon>Stramenopiles</taxon>
        <taxon>Ochrophyta</taxon>
        <taxon>Bacillariophyta</taxon>
        <taxon>Coscinodiscophyceae</taxon>
        <taxon>Thalassiosirophycidae</taxon>
        <taxon>Stephanodiscales</taxon>
        <taxon>Stephanodiscaceae</taxon>
        <taxon>Cyclostephanos</taxon>
    </lineage>
</organism>
<dbReference type="InterPro" id="IPR051091">
    <property type="entry name" value="O-Glucosyltr/Glycosyltrsf_90"/>
</dbReference>
<evidence type="ECO:0000313" key="5">
    <source>
        <dbReference type="EMBL" id="KAL3815510.1"/>
    </source>
</evidence>
<accession>A0ABD3RRD8</accession>
<evidence type="ECO:0000256" key="3">
    <source>
        <dbReference type="SAM" id="SignalP"/>
    </source>
</evidence>
<dbReference type="EMBL" id="JALLPB020000196">
    <property type="protein sequence ID" value="KAL3815510.1"/>
    <property type="molecule type" value="Genomic_DNA"/>
</dbReference>
<dbReference type="GO" id="GO:0016740">
    <property type="term" value="F:transferase activity"/>
    <property type="evidence" value="ECO:0007669"/>
    <property type="project" value="UniProtKB-KW"/>
</dbReference>
<evidence type="ECO:0000256" key="1">
    <source>
        <dbReference type="ARBA" id="ARBA00010118"/>
    </source>
</evidence>
<evidence type="ECO:0000259" key="4">
    <source>
        <dbReference type="SMART" id="SM00672"/>
    </source>
</evidence>
<dbReference type="PANTHER" id="PTHR12203:SF35">
    <property type="entry name" value="PROTEIN O-GLUCOSYLTRANSFERASE 1"/>
    <property type="match status" value="1"/>
</dbReference>
<sequence>MASQFKRRHSARITLLIITLLPLETIVQRWIEKGTPRLTENIEPSRQVYKLHVKRPKKFTHSKEYAAHYAISDEVKNEYEKWHALVWNMSQIRIQPTNWTPAIHDWNDHTRNRSHRFPSVDERVRYYMGRWYDTTVPMYGRRFEEATFIQRRTTREFGPYSNVLVNLYDLDKGELTKCHERKGKLKVFSPYCRDYTDIAILHSEGSANVLHYIGDGLPYIPEEIREYPLFAKVRSLCDVDASESKKSSSFRRRDDVVEPILLPLNRKRHYGVASIVPENDIPWEQKEGRAVWRGKYGASKKTNDEIKFALVSKHLHSSLVNAKFSELSKGAPKRMLGSYMDMKNQLTYKYIISIEGNDVSSGLKWMLLSNSVVLMPPCTMESWAMEGKLKPFVHFIPLRADMSNVEEMVRWAESHPKETRLISERSTLFVYDAFFHPDAIEDEERIMVRIMERYEQNFGHDAGMRRNSAFRTQSNKHPQERALRFPSVEERVKYLMGKWYHNENEISMLRSKLPIISHSSLNVNISKDSLFIASGRHLSACAMANSTYSKDIRLLCQSSLQHFDERNTADLKSSSLNRLLQSNIGAKIRFASESSWRHDEGNANKRSNRVILDDTIKIICTGDCSGEGVKLPYFASYRRNNDAILWPFNVDYDYAYGISKYGLLQKLDVDFEVKAPTAVVICRIRSSEPKNLMLKKTADAAFAGVRMMFFSVNESSSKKENQIHDMLSYRYLVVDTADGITQDLVWMLLSKSVVLMPEEQRAVSSWLMESTLEPYLHFVPVASDFSDIHQKIRWCEDNLETARIISERATLFVHDLLLDRRSEKDNEEVKFQVMERYSKIYG</sequence>
<feature type="chain" id="PRO_5044851686" description="Glycosyl transferase CAP10 domain-containing protein" evidence="3">
    <location>
        <begin position="30"/>
        <end position="842"/>
    </location>
</feature>
<evidence type="ECO:0000313" key="6">
    <source>
        <dbReference type="Proteomes" id="UP001530377"/>
    </source>
</evidence>
<evidence type="ECO:0000256" key="2">
    <source>
        <dbReference type="ARBA" id="ARBA00022679"/>
    </source>
</evidence>
<comment type="similarity">
    <text evidence="1">Belongs to the glycosyltransferase 90 family.</text>
</comment>
<dbReference type="Proteomes" id="UP001530377">
    <property type="component" value="Unassembled WGS sequence"/>
</dbReference>
<comment type="caution">
    <text evidence="5">The sequence shown here is derived from an EMBL/GenBank/DDBJ whole genome shotgun (WGS) entry which is preliminary data.</text>
</comment>
<dbReference type="Pfam" id="PF05686">
    <property type="entry name" value="Glyco_transf_90"/>
    <property type="match status" value="2"/>
</dbReference>
<keyword evidence="2" id="KW-0808">Transferase</keyword>
<feature type="signal peptide" evidence="3">
    <location>
        <begin position="1"/>
        <end position="29"/>
    </location>
</feature>
<dbReference type="AlphaFoldDB" id="A0ABD3RRD8"/>
<name>A0ABD3RRD8_9STRA</name>